<evidence type="ECO:0000313" key="3">
    <source>
        <dbReference type="Proteomes" id="UP000480684"/>
    </source>
</evidence>
<evidence type="ECO:0000256" key="1">
    <source>
        <dbReference type="HAMAP-Rule" id="MF_00676"/>
    </source>
</evidence>
<dbReference type="HAMAP" id="MF_00676">
    <property type="entry name" value="UPF0260"/>
    <property type="match status" value="1"/>
</dbReference>
<gene>
    <name evidence="2" type="ORF">G4223_16585</name>
</gene>
<comment type="caution">
    <text evidence="2">The sequence shown here is derived from an EMBL/GenBank/DDBJ whole genome shotgun (WGS) entry which is preliminary data.</text>
</comment>
<comment type="similarity">
    <text evidence="1">Belongs to the UPF0260 family.</text>
</comment>
<protein>
    <recommendedName>
        <fullName evidence="1">UPF0260 protein G4223_16585</fullName>
    </recommendedName>
</protein>
<evidence type="ECO:0000313" key="2">
    <source>
        <dbReference type="EMBL" id="NFV81729.1"/>
    </source>
</evidence>
<dbReference type="PANTHER" id="PTHR37421:SF1">
    <property type="entry name" value="UPF0260 PROTEIN YCGN"/>
    <property type="match status" value="1"/>
</dbReference>
<dbReference type="PIRSF" id="PIRSF006173">
    <property type="entry name" value="UCP006173"/>
    <property type="match status" value="1"/>
</dbReference>
<dbReference type="AlphaFoldDB" id="A0A7C9UY34"/>
<name>A0A7C9UY34_9PROT</name>
<organism evidence="2 3">
    <name type="scientific">Magnetospirillum aberrantis SpK</name>
    <dbReference type="NCBI Taxonomy" id="908842"/>
    <lineage>
        <taxon>Bacteria</taxon>
        <taxon>Pseudomonadati</taxon>
        <taxon>Pseudomonadota</taxon>
        <taxon>Alphaproteobacteria</taxon>
        <taxon>Rhodospirillales</taxon>
        <taxon>Rhodospirillaceae</taxon>
        <taxon>Magnetospirillum</taxon>
    </lineage>
</organism>
<dbReference type="NCBIfam" id="NF003507">
    <property type="entry name" value="PRK05170.2-5"/>
    <property type="match status" value="1"/>
</dbReference>
<proteinExistence type="inferred from homology"/>
<reference evidence="2 3" key="1">
    <citation type="submission" date="2020-02" db="EMBL/GenBank/DDBJ databases">
        <authorList>
            <person name="Dziuba M."/>
            <person name="Kuznetsov B."/>
            <person name="Mardanov A."/>
            <person name="Ravin N."/>
            <person name="Grouzdev D."/>
        </authorList>
    </citation>
    <scope>NUCLEOTIDE SEQUENCE [LARGE SCALE GENOMIC DNA]</scope>
    <source>
        <strain evidence="2 3">SpK</strain>
    </source>
</reference>
<dbReference type="Proteomes" id="UP000480684">
    <property type="component" value="Unassembled WGS sequence"/>
</dbReference>
<dbReference type="NCBIfam" id="NF003501">
    <property type="entry name" value="PRK05170.1-5"/>
    <property type="match status" value="1"/>
</dbReference>
<keyword evidence="3" id="KW-1185">Reference proteome</keyword>
<dbReference type="InterPro" id="IPR005358">
    <property type="entry name" value="Puta_zinc/iron-chelating_dom"/>
</dbReference>
<accession>A0A7C9UY34</accession>
<dbReference type="EMBL" id="JAAIYP010000042">
    <property type="protein sequence ID" value="NFV81729.1"/>
    <property type="molecule type" value="Genomic_DNA"/>
</dbReference>
<dbReference type="PANTHER" id="PTHR37421">
    <property type="entry name" value="UPF0260 PROTEIN YCGN"/>
    <property type="match status" value="1"/>
</dbReference>
<sequence>MSESSSAPTTSSPFWRTKPMNCMSATEWESLCDGCGKCCLHKLEDEDTGEIAYTNVACRLLNLHTCQCKNYDTRRAFVPDCVQLTPEAAGGLRWLPSTCAYRLLAEGKELEWWHPLVSGDPDTVHQAGVSVRGRAITENRAGPLDHHIVDWPA</sequence>
<dbReference type="Pfam" id="PF03692">
    <property type="entry name" value="CxxCxxCC"/>
    <property type="match status" value="1"/>
</dbReference>
<dbReference type="InterPro" id="IPR008228">
    <property type="entry name" value="UCP006173"/>
</dbReference>